<accession>A0A6J5MU05</accession>
<dbReference type="EMBL" id="LR797038">
    <property type="protein sequence ID" value="CAB4182435.1"/>
    <property type="molecule type" value="Genomic_DNA"/>
</dbReference>
<dbReference type="EMBL" id="LR796529">
    <property type="protein sequence ID" value="CAB4149491.1"/>
    <property type="molecule type" value="Genomic_DNA"/>
</dbReference>
<reference evidence="2" key="1">
    <citation type="submission" date="2020-04" db="EMBL/GenBank/DDBJ databases">
        <authorList>
            <person name="Chiriac C."/>
            <person name="Salcher M."/>
            <person name="Ghai R."/>
            <person name="Kavagutti S V."/>
        </authorList>
    </citation>
    <scope>NUCLEOTIDE SEQUENCE</scope>
</reference>
<evidence type="ECO:0000313" key="3">
    <source>
        <dbReference type="EMBL" id="CAB4182435.1"/>
    </source>
</evidence>
<dbReference type="InterPro" id="IPR049100">
    <property type="entry name" value="TAGT"/>
</dbReference>
<evidence type="ECO:0000313" key="4">
    <source>
        <dbReference type="EMBL" id="CAB4212485.1"/>
    </source>
</evidence>
<protein>
    <recommendedName>
        <fullName evidence="1">TET-Associated Glycosyltransferase domain-containing protein</fullName>
    </recommendedName>
</protein>
<organism evidence="2">
    <name type="scientific">uncultured Caudovirales phage</name>
    <dbReference type="NCBI Taxonomy" id="2100421"/>
    <lineage>
        <taxon>Viruses</taxon>
        <taxon>Duplodnaviria</taxon>
        <taxon>Heunggongvirae</taxon>
        <taxon>Uroviricota</taxon>
        <taxon>Caudoviricetes</taxon>
        <taxon>Peduoviridae</taxon>
        <taxon>Maltschvirus</taxon>
        <taxon>Maltschvirus maltsch</taxon>
    </lineage>
</organism>
<name>A0A6J5MU05_9CAUD</name>
<evidence type="ECO:0000313" key="2">
    <source>
        <dbReference type="EMBL" id="CAB4149491.1"/>
    </source>
</evidence>
<evidence type="ECO:0000259" key="1">
    <source>
        <dbReference type="Pfam" id="PF20691"/>
    </source>
</evidence>
<dbReference type="EMBL" id="LR797392">
    <property type="protein sequence ID" value="CAB4212485.1"/>
    <property type="molecule type" value="Genomic_DNA"/>
</dbReference>
<dbReference type="Pfam" id="PF20691">
    <property type="entry name" value="TAGT"/>
    <property type="match status" value="1"/>
</dbReference>
<feature type="domain" description="TET-Associated Glycosyltransferase" evidence="1">
    <location>
        <begin position="5"/>
        <end position="216"/>
    </location>
</feature>
<proteinExistence type="predicted"/>
<sequence length="289" mass="32934">MLPDFPLYIVSKGRHDSRLTSKTLELMGVPYFIVVEAQEFPAYAAVIDRAKILVLDKAYQRDYDLCTTADPTGSTGPGPARNFVWDHAIASGAAWHWVMDDNINGFYRLNKNQKIRAGDGAIFKCMENFVLRYSNIAMAGPNYLMFVPRKYKFPPFTTNNRIYSCNLIKGNTGFRWRGRYNEDTDLSLRMLKTGWCTVQFNAFLQNKVATQSLKGGNTDAFYAKEGTWKKSQMQIKLHPDVSKMVRKYGRWHHHVDYSGFKANKLILRDGVTIPAGVDDFGMNLRQVAG</sequence>
<gene>
    <name evidence="3" type="ORF">UFOVP1081_3</name>
    <name evidence="4" type="ORF">UFOVP1433_3</name>
    <name evidence="2" type="ORF">UFOVP553_3</name>
</gene>